<sequence length="632" mass="72116">RVEMDTEENQEGSDEDLGEESEEISEHSTNDEAASSDVNEDGEDVDDAAYSDGEDYSVYGKVKDEDDDEDEVCIDNVRNRYGKTGSTLISWSDNIYVRTSFPTKEKLLSEVRLTAIMLKFAFKTEKSTKTLFVAKCRVEGCAWMVRASVKNDASTFWVTKYVKDHTCSISQRMAQRGKSTPKYIGKLFISHLGIIDGLTLQHVKDSMKHMFGIKMDYTTSYRSLIYAQQLVRGTAEDGYASLPVYLHSVNKANPGTVSALHVDSNNKFKYLFLAFGASIAGFQYMRRVIVVDGCHLTGKYEGTLLVATTQDRNFQIFPLAFGIVDSEDDASWEWFFSKLRECVSDGYPLVIVSVRHRSIKKACQNVFRWAKKGICYYHLQHNIVTKFKGKQLLYLVKRVAYTYNLYDYNRYMADRSSLTLLTIWKKPISPFGPEFILLETDTILRLSMSQSINAALKKARGYPISFLLDFIREKLGRWFLKRREDALSLTTHNTQGVEYLLAIRGHYADAMEVDRIDTWRYYVKGGTRNCIVDLEHGMCECGVFYIEKIPCSHAIAAALAGGIAVDSFVQGVQLSICLPPDIRYKPSRRKKSRWQSWLEIARRKSKKPRKLHKLYSCSQCMQPGHTLPNCVS</sequence>
<feature type="non-terminal residue" evidence="7">
    <location>
        <position position="1"/>
    </location>
</feature>
<name>V4L8C3_EUTSA</name>
<evidence type="ECO:0000259" key="6">
    <source>
        <dbReference type="PROSITE" id="PS50966"/>
    </source>
</evidence>
<keyword evidence="2 4" id="KW-0863">Zinc-finger</keyword>
<feature type="compositionally biased region" description="Acidic residues" evidence="5">
    <location>
        <begin position="1"/>
        <end position="23"/>
    </location>
</feature>
<feature type="region of interest" description="Disordered" evidence="5">
    <location>
        <begin position="1"/>
        <end position="62"/>
    </location>
</feature>
<evidence type="ECO:0000256" key="4">
    <source>
        <dbReference type="PROSITE-ProRule" id="PRU00325"/>
    </source>
</evidence>
<dbReference type="InterPro" id="IPR007527">
    <property type="entry name" value="Znf_SWIM"/>
</dbReference>
<dbReference type="EMBL" id="KI517426">
    <property type="protein sequence ID" value="ESQ46655.1"/>
    <property type="molecule type" value="Genomic_DNA"/>
</dbReference>
<dbReference type="InterPro" id="IPR018289">
    <property type="entry name" value="MULE_transposase_dom"/>
</dbReference>
<dbReference type="Pfam" id="PF03108">
    <property type="entry name" value="DBD_Tnp_Mut"/>
    <property type="match status" value="1"/>
</dbReference>
<keyword evidence="8" id="KW-1185">Reference proteome</keyword>
<dbReference type="GO" id="GO:0008270">
    <property type="term" value="F:zinc ion binding"/>
    <property type="evidence" value="ECO:0007669"/>
    <property type="project" value="UniProtKB-KW"/>
</dbReference>
<dbReference type="eggNOG" id="ENOG502RJNC">
    <property type="taxonomic scope" value="Eukaryota"/>
</dbReference>
<dbReference type="Pfam" id="PF10551">
    <property type="entry name" value="MULE"/>
    <property type="match status" value="1"/>
</dbReference>
<evidence type="ECO:0000256" key="5">
    <source>
        <dbReference type="SAM" id="MobiDB-lite"/>
    </source>
</evidence>
<dbReference type="PANTHER" id="PTHR31973">
    <property type="entry name" value="POLYPROTEIN, PUTATIVE-RELATED"/>
    <property type="match status" value="1"/>
</dbReference>
<dbReference type="InterPro" id="IPR004332">
    <property type="entry name" value="Transposase_MuDR"/>
</dbReference>
<dbReference type="InterPro" id="IPR006564">
    <property type="entry name" value="Znf_PMZ"/>
</dbReference>
<dbReference type="KEGG" id="eus:EUTSA_v10000682mg"/>
<organism evidence="7 8">
    <name type="scientific">Eutrema salsugineum</name>
    <name type="common">Saltwater cress</name>
    <name type="synonym">Sisymbrium salsugineum</name>
    <dbReference type="NCBI Taxonomy" id="72664"/>
    <lineage>
        <taxon>Eukaryota</taxon>
        <taxon>Viridiplantae</taxon>
        <taxon>Streptophyta</taxon>
        <taxon>Embryophyta</taxon>
        <taxon>Tracheophyta</taxon>
        <taxon>Spermatophyta</taxon>
        <taxon>Magnoliopsida</taxon>
        <taxon>eudicotyledons</taxon>
        <taxon>Gunneridae</taxon>
        <taxon>Pentapetalae</taxon>
        <taxon>rosids</taxon>
        <taxon>malvids</taxon>
        <taxon>Brassicales</taxon>
        <taxon>Brassicaceae</taxon>
        <taxon>Eutremeae</taxon>
        <taxon>Eutrema</taxon>
    </lineage>
</organism>
<accession>V4L8C3</accession>
<dbReference type="Proteomes" id="UP000030689">
    <property type="component" value="Unassembled WGS sequence"/>
</dbReference>
<keyword evidence="3" id="KW-0862">Zinc</keyword>
<dbReference type="Pfam" id="PF04434">
    <property type="entry name" value="SWIM"/>
    <property type="match status" value="1"/>
</dbReference>
<dbReference type="SMART" id="SM00575">
    <property type="entry name" value="ZnF_PMZ"/>
    <property type="match status" value="1"/>
</dbReference>
<dbReference type="PROSITE" id="PS50966">
    <property type="entry name" value="ZF_SWIM"/>
    <property type="match status" value="1"/>
</dbReference>
<dbReference type="Gramene" id="ESQ46655">
    <property type="protein sequence ID" value="ESQ46655"/>
    <property type="gene ID" value="EUTSA_v10000682mg"/>
</dbReference>
<evidence type="ECO:0000256" key="1">
    <source>
        <dbReference type="ARBA" id="ARBA00022723"/>
    </source>
</evidence>
<evidence type="ECO:0000256" key="2">
    <source>
        <dbReference type="ARBA" id="ARBA00022771"/>
    </source>
</evidence>
<keyword evidence="1" id="KW-0479">Metal-binding</keyword>
<reference evidence="7 8" key="1">
    <citation type="journal article" date="2013" name="Front. Plant Sci.">
        <title>The Reference Genome of the Halophytic Plant Eutrema salsugineum.</title>
        <authorList>
            <person name="Yang R."/>
            <person name="Jarvis D.E."/>
            <person name="Chen H."/>
            <person name="Beilstein M.A."/>
            <person name="Grimwood J."/>
            <person name="Jenkins J."/>
            <person name="Shu S."/>
            <person name="Prochnik S."/>
            <person name="Xin M."/>
            <person name="Ma C."/>
            <person name="Schmutz J."/>
            <person name="Wing R.A."/>
            <person name="Mitchell-Olds T."/>
            <person name="Schumaker K.S."/>
            <person name="Wang X."/>
        </authorList>
    </citation>
    <scope>NUCLEOTIDE SEQUENCE [LARGE SCALE GENOMIC DNA]</scope>
</reference>
<proteinExistence type="predicted"/>
<evidence type="ECO:0000256" key="3">
    <source>
        <dbReference type="ARBA" id="ARBA00022833"/>
    </source>
</evidence>
<protein>
    <recommendedName>
        <fullName evidence="6">SWIM-type domain-containing protein</fullName>
    </recommendedName>
</protein>
<dbReference type="OMA" id="NRHESIE"/>
<dbReference type="AlphaFoldDB" id="V4L8C3"/>
<evidence type="ECO:0000313" key="8">
    <source>
        <dbReference type="Proteomes" id="UP000030689"/>
    </source>
</evidence>
<evidence type="ECO:0000313" key="7">
    <source>
        <dbReference type="EMBL" id="ESQ46655.1"/>
    </source>
</evidence>
<feature type="compositionally biased region" description="Acidic residues" evidence="5">
    <location>
        <begin position="38"/>
        <end position="55"/>
    </location>
</feature>
<dbReference type="PANTHER" id="PTHR31973:SF195">
    <property type="entry name" value="MUDR FAMILY TRANSPOSASE"/>
    <property type="match status" value="1"/>
</dbReference>
<gene>
    <name evidence="7" type="ORF">EUTSA_v10000682mg</name>
</gene>
<dbReference type="STRING" id="72664.V4L8C3"/>
<feature type="domain" description="SWIM-type" evidence="6">
    <location>
        <begin position="521"/>
        <end position="562"/>
    </location>
</feature>